<evidence type="ECO:0000256" key="3">
    <source>
        <dbReference type="ARBA" id="ARBA00022490"/>
    </source>
</evidence>
<evidence type="ECO:0000256" key="9">
    <source>
        <dbReference type="ARBA" id="ARBA00023004"/>
    </source>
</evidence>
<evidence type="ECO:0000256" key="4">
    <source>
        <dbReference type="ARBA" id="ARBA00022553"/>
    </source>
</evidence>
<keyword evidence="9" id="KW-0408">Iron</keyword>
<feature type="domain" description="GAF" evidence="11">
    <location>
        <begin position="59"/>
        <end position="207"/>
    </location>
</feature>
<dbReference type="GO" id="GO:0019826">
    <property type="term" value="F:oxygen sensor activity"/>
    <property type="evidence" value="ECO:0007669"/>
    <property type="project" value="UniProtKB-ARBA"/>
</dbReference>
<keyword evidence="4" id="KW-0597">Phosphoprotein</keyword>
<dbReference type="Gene3D" id="3.30.565.10">
    <property type="entry name" value="Histidine kinase-like ATPase, C-terminal domain"/>
    <property type="match status" value="1"/>
</dbReference>
<evidence type="ECO:0000256" key="2">
    <source>
        <dbReference type="ARBA" id="ARBA00001971"/>
    </source>
</evidence>
<dbReference type="SUPFAM" id="SSF55874">
    <property type="entry name" value="ATPase domain of HSP90 chaperone/DNA topoisomerase II/histidine kinase"/>
    <property type="match status" value="1"/>
</dbReference>
<comment type="cofactor">
    <cofactor evidence="2">
        <name>heme</name>
        <dbReference type="ChEBI" id="CHEBI:30413"/>
    </cofactor>
</comment>
<dbReference type="OrthoDB" id="5241249at2"/>
<keyword evidence="6" id="KW-0479">Metal-binding</keyword>
<dbReference type="GO" id="GO:0000287">
    <property type="term" value="F:magnesium ion binding"/>
    <property type="evidence" value="ECO:0007669"/>
    <property type="project" value="UniProtKB-ARBA"/>
</dbReference>
<dbReference type="GO" id="GO:0016020">
    <property type="term" value="C:membrane"/>
    <property type="evidence" value="ECO:0007669"/>
    <property type="project" value="InterPro"/>
</dbReference>
<dbReference type="PANTHER" id="PTHR24421">
    <property type="entry name" value="NITRATE/NITRITE SENSOR PROTEIN NARX-RELATED"/>
    <property type="match status" value="1"/>
</dbReference>
<evidence type="ECO:0000259" key="12">
    <source>
        <dbReference type="SMART" id="SM00387"/>
    </source>
</evidence>
<dbReference type="FunFam" id="3.30.450.40:FF:000052">
    <property type="entry name" value="Oxygen sensor histidine kinase response regulator DevS/DosS"/>
    <property type="match status" value="1"/>
</dbReference>
<dbReference type="GO" id="GO:0070025">
    <property type="term" value="F:carbon monoxide binding"/>
    <property type="evidence" value="ECO:0007669"/>
    <property type="project" value="UniProtKB-ARBA"/>
</dbReference>
<evidence type="ECO:0000256" key="10">
    <source>
        <dbReference type="ARBA" id="ARBA00023012"/>
    </source>
</evidence>
<dbReference type="SMART" id="SM00065">
    <property type="entry name" value="GAF"/>
    <property type="match status" value="2"/>
</dbReference>
<evidence type="ECO:0000259" key="11">
    <source>
        <dbReference type="SMART" id="SM00065"/>
    </source>
</evidence>
<dbReference type="GO" id="GO:0046983">
    <property type="term" value="F:protein dimerization activity"/>
    <property type="evidence" value="ECO:0007669"/>
    <property type="project" value="InterPro"/>
</dbReference>
<dbReference type="InterPro" id="IPR036890">
    <property type="entry name" value="HATPase_C_sf"/>
</dbReference>
<dbReference type="SUPFAM" id="SSF55781">
    <property type="entry name" value="GAF domain-like"/>
    <property type="match status" value="2"/>
</dbReference>
<accession>A0A3E0GZJ8</accession>
<comment type="cofactor">
    <cofactor evidence="1">
        <name>Mg(2+)</name>
        <dbReference type="ChEBI" id="CHEBI:18420"/>
    </cofactor>
</comment>
<dbReference type="GO" id="GO:0019825">
    <property type="term" value="F:oxygen binding"/>
    <property type="evidence" value="ECO:0007669"/>
    <property type="project" value="UniProtKB-ARBA"/>
</dbReference>
<feature type="domain" description="Histidine kinase/HSP90-like ATPase" evidence="12">
    <location>
        <begin position="476"/>
        <end position="565"/>
    </location>
</feature>
<sequence length="567" mass="60455">MEINGSRRMPEPETSAMLGSLRLDELLAEVQERLAEIVKTRDRVQGLLDAVLAVGSGIELDSTLNRIVEAAADLVDARYGALGVLASTGDGLSEFVYLGIDADQRKLMGHLPEGRGLLGLLIHDPKPIRLADLATHPASVGFPANHPPMHSFLGAPVLVRDEVFGNLYMTEKRGGGEFTADDEVVLRALAAAAGVAIENARLFERSQQRQRWLEATSEIRAELLGGATVDDALRLVVLRAMELTDSSCAMVLIADGDDTLTVRGVVGTCADGLATVVLPEGHRLLDGAPRLIADLAEELDGRLAGDILGPGLVVELRTSDGGTGALVTARDKGGAEYRPDDVPLVTSFADQAALALELAEKQRTKGMLDLLADRDRIARDLHDHVIQRLFATGLSLQGSLRMIPDTEARKRIQAAVGQLDQTVMEIRTSIFDLHTADEVSSLRRTLLDVVSELTDGTDVSPSVRMSGAVDTLVPPEVAPHAEAALREGLSNALRHARAKHIVVTIEAAKDLIVDVLDDGVGVPETLARSGLANIENRAATFGGTLTVAPSPDGGTRYTWQVPIRPVS</sequence>
<dbReference type="GO" id="GO:0005524">
    <property type="term" value="F:ATP binding"/>
    <property type="evidence" value="ECO:0007669"/>
    <property type="project" value="UniProtKB-ARBA"/>
</dbReference>
<dbReference type="EMBL" id="QUNO01000019">
    <property type="protein sequence ID" value="REH34793.1"/>
    <property type="molecule type" value="Genomic_DNA"/>
</dbReference>
<dbReference type="InterPro" id="IPR011712">
    <property type="entry name" value="Sig_transdc_His_kin_sub3_dim/P"/>
</dbReference>
<keyword evidence="3" id="KW-0963">Cytoplasm</keyword>
<keyword evidence="5" id="KW-0808">Transferase</keyword>
<dbReference type="Pfam" id="PF13185">
    <property type="entry name" value="GAF_2"/>
    <property type="match status" value="1"/>
</dbReference>
<reference evidence="13 14" key="1">
    <citation type="submission" date="2018-08" db="EMBL/GenBank/DDBJ databases">
        <title>Genomic Encyclopedia of Archaeal and Bacterial Type Strains, Phase II (KMG-II): from individual species to whole genera.</title>
        <authorList>
            <person name="Goeker M."/>
        </authorList>
    </citation>
    <scope>NUCLEOTIDE SEQUENCE [LARGE SCALE GENOMIC DNA]</scope>
    <source>
        <strain evidence="13 14">DSM 45791</strain>
    </source>
</reference>
<keyword evidence="10" id="KW-0902">Two-component regulatory system</keyword>
<dbReference type="GO" id="GO:0020037">
    <property type="term" value="F:heme binding"/>
    <property type="evidence" value="ECO:0007669"/>
    <property type="project" value="UniProtKB-ARBA"/>
</dbReference>
<dbReference type="Gene3D" id="3.30.450.40">
    <property type="match status" value="2"/>
</dbReference>
<evidence type="ECO:0000256" key="8">
    <source>
        <dbReference type="ARBA" id="ARBA00022842"/>
    </source>
</evidence>
<name>A0A3E0GZJ8_9PSEU</name>
<dbReference type="Gene3D" id="1.20.5.1930">
    <property type="match status" value="1"/>
</dbReference>
<keyword evidence="14" id="KW-1185">Reference proteome</keyword>
<dbReference type="Proteomes" id="UP000256269">
    <property type="component" value="Unassembled WGS sequence"/>
</dbReference>
<protein>
    <submittedName>
        <fullName evidence="13">GAF domain-containing protein</fullName>
    </submittedName>
</protein>
<dbReference type="Pfam" id="PF02518">
    <property type="entry name" value="HATPase_c"/>
    <property type="match status" value="1"/>
</dbReference>
<dbReference type="GO" id="GO:0000155">
    <property type="term" value="F:phosphorelay sensor kinase activity"/>
    <property type="evidence" value="ECO:0007669"/>
    <property type="project" value="InterPro"/>
</dbReference>
<dbReference type="Pfam" id="PF07730">
    <property type="entry name" value="HisKA_3"/>
    <property type="match status" value="1"/>
</dbReference>
<organism evidence="13 14">
    <name type="scientific">Kutzneria buriramensis</name>
    <dbReference type="NCBI Taxonomy" id="1045776"/>
    <lineage>
        <taxon>Bacteria</taxon>
        <taxon>Bacillati</taxon>
        <taxon>Actinomycetota</taxon>
        <taxon>Actinomycetes</taxon>
        <taxon>Pseudonocardiales</taxon>
        <taxon>Pseudonocardiaceae</taxon>
        <taxon>Kutzneria</taxon>
    </lineage>
</organism>
<evidence type="ECO:0000256" key="7">
    <source>
        <dbReference type="ARBA" id="ARBA00022777"/>
    </source>
</evidence>
<dbReference type="InterPro" id="IPR003018">
    <property type="entry name" value="GAF"/>
</dbReference>
<gene>
    <name evidence="13" type="ORF">BCF44_11969</name>
</gene>
<evidence type="ECO:0000256" key="1">
    <source>
        <dbReference type="ARBA" id="ARBA00001946"/>
    </source>
</evidence>
<dbReference type="AlphaFoldDB" id="A0A3E0GZJ8"/>
<proteinExistence type="predicted"/>
<evidence type="ECO:0000256" key="6">
    <source>
        <dbReference type="ARBA" id="ARBA00022723"/>
    </source>
</evidence>
<dbReference type="GO" id="GO:0070483">
    <property type="term" value="P:detection of hypoxia"/>
    <property type="evidence" value="ECO:0007669"/>
    <property type="project" value="UniProtKB-ARBA"/>
</dbReference>
<dbReference type="InterPro" id="IPR029016">
    <property type="entry name" value="GAF-like_dom_sf"/>
</dbReference>
<comment type="caution">
    <text evidence="13">The sequence shown here is derived from an EMBL/GenBank/DDBJ whole genome shotgun (WGS) entry which is preliminary data.</text>
</comment>
<evidence type="ECO:0000313" key="14">
    <source>
        <dbReference type="Proteomes" id="UP000256269"/>
    </source>
</evidence>
<evidence type="ECO:0000256" key="5">
    <source>
        <dbReference type="ARBA" id="ARBA00022679"/>
    </source>
</evidence>
<dbReference type="GO" id="GO:0070026">
    <property type="term" value="F:nitric oxide binding"/>
    <property type="evidence" value="ECO:0007669"/>
    <property type="project" value="UniProtKB-ARBA"/>
</dbReference>
<keyword evidence="7" id="KW-0418">Kinase</keyword>
<dbReference type="SMART" id="SM00387">
    <property type="entry name" value="HATPase_c"/>
    <property type="match status" value="1"/>
</dbReference>
<dbReference type="CDD" id="cd16917">
    <property type="entry name" value="HATPase_UhpB-NarQ-NarX-like"/>
    <property type="match status" value="1"/>
</dbReference>
<dbReference type="InterPro" id="IPR003594">
    <property type="entry name" value="HATPase_dom"/>
</dbReference>
<evidence type="ECO:0000313" key="13">
    <source>
        <dbReference type="EMBL" id="REH34793.1"/>
    </source>
</evidence>
<dbReference type="PANTHER" id="PTHR24421:SF56">
    <property type="entry name" value="OXYGEN SENSOR HISTIDINE KINASE RESPONSE REGULATOR DOST"/>
    <property type="match status" value="1"/>
</dbReference>
<feature type="domain" description="GAF" evidence="11">
    <location>
        <begin position="228"/>
        <end position="366"/>
    </location>
</feature>
<keyword evidence="8" id="KW-0460">Magnesium</keyword>
<dbReference type="InterPro" id="IPR050482">
    <property type="entry name" value="Sensor_HK_TwoCompSys"/>
</dbReference>